<proteinExistence type="predicted"/>
<feature type="region of interest" description="Disordered" evidence="1">
    <location>
        <begin position="136"/>
        <end position="160"/>
    </location>
</feature>
<dbReference type="GO" id="GO:0005634">
    <property type="term" value="C:nucleus"/>
    <property type="evidence" value="ECO:0007669"/>
    <property type="project" value="TreeGrafter"/>
</dbReference>
<dbReference type="GO" id="GO:0005667">
    <property type="term" value="C:transcription regulator complex"/>
    <property type="evidence" value="ECO:0007669"/>
    <property type="project" value="TreeGrafter"/>
</dbReference>
<feature type="domain" description="MADF" evidence="2">
    <location>
        <begin position="28"/>
        <end position="131"/>
    </location>
</feature>
<evidence type="ECO:0000313" key="4">
    <source>
        <dbReference type="Proteomes" id="UP000027135"/>
    </source>
</evidence>
<dbReference type="STRING" id="136037.A0A067RDN8"/>
<dbReference type="Pfam" id="PF10545">
    <property type="entry name" value="MADF_DNA_bdg"/>
    <property type="match status" value="1"/>
</dbReference>
<dbReference type="OMA" id="VANRHTH"/>
<accession>A0A067RDN8</accession>
<dbReference type="GO" id="GO:0006357">
    <property type="term" value="P:regulation of transcription by RNA polymerase II"/>
    <property type="evidence" value="ECO:0007669"/>
    <property type="project" value="TreeGrafter"/>
</dbReference>
<dbReference type="SMART" id="SM00595">
    <property type="entry name" value="MADF"/>
    <property type="match status" value="1"/>
</dbReference>
<feature type="region of interest" description="Disordered" evidence="1">
    <location>
        <begin position="270"/>
        <end position="299"/>
    </location>
</feature>
<evidence type="ECO:0000259" key="2">
    <source>
        <dbReference type="PROSITE" id="PS51029"/>
    </source>
</evidence>
<name>A0A067RDN8_ZOONE</name>
<evidence type="ECO:0000256" key="1">
    <source>
        <dbReference type="SAM" id="MobiDB-lite"/>
    </source>
</evidence>
<protein>
    <recommendedName>
        <fullName evidence="2">MADF domain-containing protein</fullName>
    </recommendedName>
</protein>
<reference evidence="3 4" key="1">
    <citation type="journal article" date="2014" name="Nat. Commun.">
        <title>Molecular traces of alternative social organization in a termite genome.</title>
        <authorList>
            <person name="Terrapon N."/>
            <person name="Li C."/>
            <person name="Robertson H.M."/>
            <person name="Ji L."/>
            <person name="Meng X."/>
            <person name="Booth W."/>
            <person name="Chen Z."/>
            <person name="Childers C.P."/>
            <person name="Glastad K.M."/>
            <person name="Gokhale K."/>
            <person name="Gowin J."/>
            <person name="Gronenberg W."/>
            <person name="Hermansen R.A."/>
            <person name="Hu H."/>
            <person name="Hunt B.G."/>
            <person name="Huylmans A.K."/>
            <person name="Khalil S.M."/>
            <person name="Mitchell R.D."/>
            <person name="Munoz-Torres M.C."/>
            <person name="Mustard J.A."/>
            <person name="Pan H."/>
            <person name="Reese J.T."/>
            <person name="Scharf M.E."/>
            <person name="Sun F."/>
            <person name="Vogel H."/>
            <person name="Xiao J."/>
            <person name="Yang W."/>
            <person name="Yang Z."/>
            <person name="Yang Z."/>
            <person name="Zhou J."/>
            <person name="Zhu J."/>
            <person name="Brent C.S."/>
            <person name="Elsik C.G."/>
            <person name="Goodisman M.A."/>
            <person name="Liberles D.A."/>
            <person name="Roe R.M."/>
            <person name="Vargo E.L."/>
            <person name="Vilcinskas A."/>
            <person name="Wang J."/>
            <person name="Bornberg-Bauer E."/>
            <person name="Korb J."/>
            <person name="Zhang G."/>
            <person name="Liebig J."/>
        </authorList>
    </citation>
    <scope>NUCLEOTIDE SEQUENCE [LARGE SCALE GENOMIC DNA]</scope>
    <source>
        <tissue evidence="3">Whole organism</tissue>
    </source>
</reference>
<feature type="compositionally biased region" description="Polar residues" evidence="1">
    <location>
        <begin position="270"/>
        <end position="293"/>
    </location>
</feature>
<dbReference type="PROSITE" id="PS51029">
    <property type="entry name" value="MADF"/>
    <property type="match status" value="1"/>
</dbReference>
<dbReference type="eggNOG" id="ENOG502SSR2">
    <property type="taxonomic scope" value="Eukaryota"/>
</dbReference>
<dbReference type="PANTHER" id="PTHR12243">
    <property type="entry name" value="MADF DOMAIN TRANSCRIPTION FACTOR"/>
    <property type="match status" value="1"/>
</dbReference>
<gene>
    <name evidence="3" type="ORF">L798_09252</name>
</gene>
<dbReference type="InterPro" id="IPR006578">
    <property type="entry name" value="MADF-dom"/>
</dbReference>
<dbReference type="InParanoid" id="A0A067RDN8"/>
<dbReference type="AlphaFoldDB" id="A0A067RDN8"/>
<dbReference type="PANTHER" id="PTHR12243:SF67">
    <property type="entry name" value="COREPRESSOR OF PANGOLIN, ISOFORM A-RELATED"/>
    <property type="match status" value="1"/>
</dbReference>
<organism evidence="3 4">
    <name type="scientific">Zootermopsis nevadensis</name>
    <name type="common">Dampwood termite</name>
    <dbReference type="NCBI Taxonomy" id="136037"/>
    <lineage>
        <taxon>Eukaryota</taxon>
        <taxon>Metazoa</taxon>
        <taxon>Ecdysozoa</taxon>
        <taxon>Arthropoda</taxon>
        <taxon>Hexapoda</taxon>
        <taxon>Insecta</taxon>
        <taxon>Pterygota</taxon>
        <taxon>Neoptera</taxon>
        <taxon>Polyneoptera</taxon>
        <taxon>Dictyoptera</taxon>
        <taxon>Blattodea</taxon>
        <taxon>Blattoidea</taxon>
        <taxon>Termitoidae</taxon>
        <taxon>Termopsidae</taxon>
        <taxon>Zootermopsis</taxon>
    </lineage>
</organism>
<sequence length="299" mass="34874">MYQPCEVIISECEFISRNMTNVQVDIDYLISLIEARSVLWDKTSVLYKDRKETKNAWREVFVELKSDFEELEDKEKNIYAKEVMKRWVNVRDAFQKSIKKQKEATRSGAGKPTTKTYIYNAQLQFLRNVFLERKTEDTPSADIGQPEEANEKTPQNTSNNEVTQAIAKDFKTAVTRKRKSDNVELEMIQAPKDQSDRHLSFFRGIIPSLNTFDDDEILELQMSVLQKITSMKQRKKMVSYTQYSAEIHPTRINTSRQETTSTEGHLYQNVRPQLSNHRPSTSTGSSNKQTISYRRNRCM</sequence>
<keyword evidence="4" id="KW-1185">Reference proteome</keyword>
<dbReference type="Proteomes" id="UP000027135">
    <property type="component" value="Unassembled WGS sequence"/>
</dbReference>
<dbReference type="EMBL" id="KK852767">
    <property type="protein sequence ID" value="KDR16963.1"/>
    <property type="molecule type" value="Genomic_DNA"/>
</dbReference>
<evidence type="ECO:0000313" key="3">
    <source>
        <dbReference type="EMBL" id="KDR16963.1"/>
    </source>
</evidence>
<dbReference type="InterPro" id="IPR039353">
    <property type="entry name" value="TF_Adf1"/>
</dbReference>